<dbReference type="SUPFAM" id="SSF81901">
    <property type="entry name" value="HCP-like"/>
    <property type="match status" value="2"/>
</dbReference>
<reference evidence="3" key="1">
    <citation type="submission" date="2016-07" db="EMBL/GenBank/DDBJ databases">
        <authorList>
            <person name="Florea S."/>
            <person name="Webb J.S."/>
            <person name="Jaromczyk J."/>
            <person name="Schardl C.L."/>
        </authorList>
    </citation>
    <scope>NUCLEOTIDE SEQUENCE [LARGE SCALE GENOMIC DNA]</scope>
    <source>
        <strain evidence="3">IPB1</strain>
    </source>
</reference>
<dbReference type="Proteomes" id="UP000093366">
    <property type="component" value="Unassembled WGS sequence"/>
</dbReference>
<proteinExistence type="predicted"/>
<evidence type="ECO:0000313" key="3">
    <source>
        <dbReference type="Proteomes" id="UP000093366"/>
    </source>
</evidence>
<dbReference type="RefSeq" id="WP_065789766.1">
    <property type="nucleotide sequence ID" value="NZ_MAUJ01000001.1"/>
</dbReference>
<evidence type="ECO:0000256" key="1">
    <source>
        <dbReference type="SAM" id="SignalP"/>
    </source>
</evidence>
<gene>
    <name evidence="2" type="ORF">A7985_07380</name>
</gene>
<name>A0A1C0TWQ9_9GAMM</name>
<evidence type="ECO:0008006" key="4">
    <source>
        <dbReference type="Google" id="ProtNLM"/>
    </source>
</evidence>
<comment type="caution">
    <text evidence="2">The sequence shown here is derived from an EMBL/GenBank/DDBJ whole genome shotgun (WGS) entry which is preliminary data.</text>
</comment>
<protein>
    <recommendedName>
        <fullName evidence="4">Sel1 repeat family protein</fullName>
    </recommendedName>
</protein>
<feature type="chain" id="PRO_5008646543" description="Sel1 repeat family protein" evidence="1">
    <location>
        <begin position="20"/>
        <end position="339"/>
    </location>
</feature>
<evidence type="ECO:0000313" key="2">
    <source>
        <dbReference type="EMBL" id="OCQ23753.1"/>
    </source>
</evidence>
<sequence>MYKYLAILCVSLFTVDAYAESDCLNQLKGTNVKSIVDTCFTFEKGKTDMAILFGTNFSHEFGTKNKPSSEAIYLKKLADNGNPQAQFVWGKFVLGLAYNKESNLEMQKEAEYWIDKSANNGYLLAMFSIVNSYVNSSALKSEEEKMQAIALAELLHDNGFPKAKELLNKIKGNNSKDDFTLTINKLYQNHEKLSEQQILDLASVFSRGRYYYSQHGSLNLGVKDSKLSKDFERSTLLLKHLVKVHKTPEAGYQLGKLLEKKNSGETVKYYLWAAKNGHSEAAGWIGEFYFCTGEKETGMNWLNKAKTLGYEYAEDALGEIEDLGEPTTCQPSWNSWANR</sequence>
<keyword evidence="1" id="KW-0732">Signal</keyword>
<feature type="signal peptide" evidence="1">
    <location>
        <begin position="1"/>
        <end position="19"/>
    </location>
</feature>
<dbReference type="OrthoDB" id="9792653at2"/>
<organism evidence="2 3">
    <name type="scientific">Pseudoalteromonas luteoviolacea</name>
    <dbReference type="NCBI Taxonomy" id="43657"/>
    <lineage>
        <taxon>Bacteria</taxon>
        <taxon>Pseudomonadati</taxon>
        <taxon>Pseudomonadota</taxon>
        <taxon>Gammaproteobacteria</taxon>
        <taxon>Alteromonadales</taxon>
        <taxon>Pseudoalteromonadaceae</taxon>
        <taxon>Pseudoalteromonas</taxon>
    </lineage>
</organism>
<dbReference type="Gene3D" id="1.25.40.10">
    <property type="entry name" value="Tetratricopeptide repeat domain"/>
    <property type="match status" value="2"/>
</dbReference>
<accession>A0A1C0TWQ9</accession>
<dbReference type="InterPro" id="IPR011990">
    <property type="entry name" value="TPR-like_helical_dom_sf"/>
</dbReference>
<dbReference type="AlphaFoldDB" id="A0A1C0TWQ9"/>
<dbReference type="EMBL" id="MAUJ01000001">
    <property type="protein sequence ID" value="OCQ23753.1"/>
    <property type="molecule type" value="Genomic_DNA"/>
</dbReference>